<name>A0A6J4HEN9_9ACTN</name>
<feature type="compositionally biased region" description="Low complexity" evidence="1">
    <location>
        <begin position="356"/>
        <end position="367"/>
    </location>
</feature>
<feature type="compositionally biased region" description="Basic residues" evidence="1">
    <location>
        <begin position="605"/>
        <end position="625"/>
    </location>
</feature>
<accession>A0A6J4HEN9</accession>
<evidence type="ECO:0000256" key="1">
    <source>
        <dbReference type="SAM" id="MobiDB-lite"/>
    </source>
</evidence>
<feature type="compositionally biased region" description="Low complexity" evidence="1">
    <location>
        <begin position="234"/>
        <end position="252"/>
    </location>
</feature>
<evidence type="ECO:0000313" key="2">
    <source>
        <dbReference type="EMBL" id="CAA9222320.1"/>
    </source>
</evidence>
<feature type="compositionally biased region" description="Basic residues" evidence="1">
    <location>
        <begin position="58"/>
        <end position="69"/>
    </location>
</feature>
<feature type="non-terminal residue" evidence="2">
    <location>
        <position position="796"/>
    </location>
</feature>
<feature type="compositionally biased region" description="Low complexity" evidence="1">
    <location>
        <begin position="736"/>
        <end position="761"/>
    </location>
</feature>
<sequence>DPSADHGTAAGDRHERRGEPRRLDGRRGRRDRSAAPGLRRHRPAGRGGPGRGVAAARQHLRRPGAGRRARRDERRRAEQHAAGDGDRPGRRASGPADPVERVGIPHPRRSGAARRRRRADPVPPGRQVLRAHGRGRDRGDRRRPATWGRREPVRDRHRHPRRRPAVHRRLRPGLHRTRSPQAVPLPAGAARGVPQEPPGRVVELRDREPGRLLPGHPRSGGPGAGRAGVGRLPGGLRARAGGAEPAGPPVGAARRRRRQPRHLADGRRRAGQRSLRTAAGRGRAAAGRWTLAAGGLLRRPVQRRRRPDVGNPHAGRRTDLDPRRRCGAGLAAGGGLPRRPGPAHRPARRRGRCRSGRPGPLRPTGGEDAAREAGRRGLRRRPPPGGAAALPPLPGGEGRGRGGRTAPDRGGVGEGRAPAGRAATPGRADPGPAAQLGAGELRRPGAAVELGHRGGRAEHPAAPAPAAEAVGLAAVVHGGDRRPERRPGPRRRAAGRLRAGDGPPADGPHRRNGGSLRSGRRRAGRQAHRRPHRPARAGAPRRADAEHVRRLRQGDPALRRRRAHGLPGHRGRQRRARRPAADHPRPGVPVPAAGAGRRGADHARAPRGRRQQAVRHRSRPLRRVRAAGVAVLGLDVGPPGCGGPSLPAGDDRRGRGKHPAADRRAAGPGARGGTGIGTTGRRGADDRRTAGVGGPGGPPDPRRAAGPARRADQGPGDARGDGAALRRGQRRPDGSLAGPAAGPLAEPVAGAAAGGALAQLEGAHRPRPGPPRAGVRLEQAGGSGARSGSVGGGAPV</sequence>
<feature type="compositionally biased region" description="Low complexity" evidence="1">
    <location>
        <begin position="704"/>
        <end position="716"/>
    </location>
</feature>
<feature type="compositionally biased region" description="Basic residues" evidence="1">
    <location>
        <begin position="341"/>
        <end position="355"/>
    </location>
</feature>
<dbReference type="AlphaFoldDB" id="A0A6J4HEN9"/>
<feature type="non-terminal residue" evidence="2">
    <location>
        <position position="1"/>
    </location>
</feature>
<feature type="compositionally biased region" description="Basic residues" evidence="1">
    <location>
        <begin position="106"/>
        <end position="118"/>
    </location>
</feature>
<feature type="compositionally biased region" description="Basic and acidic residues" evidence="1">
    <location>
        <begin position="478"/>
        <end position="487"/>
    </location>
</feature>
<feature type="compositionally biased region" description="Gly residues" evidence="1">
    <location>
        <begin position="669"/>
        <end position="680"/>
    </location>
</feature>
<reference evidence="2" key="1">
    <citation type="submission" date="2020-02" db="EMBL/GenBank/DDBJ databases">
        <authorList>
            <person name="Meier V. D."/>
        </authorList>
    </citation>
    <scope>NUCLEOTIDE SEQUENCE</scope>
    <source>
        <strain evidence="2">AVDCRST_MAG57</strain>
    </source>
</reference>
<feature type="compositionally biased region" description="Low complexity" evidence="1">
    <location>
        <begin position="273"/>
        <end position="299"/>
    </location>
</feature>
<feature type="compositionally biased region" description="Basic residues" evidence="1">
    <location>
        <begin position="155"/>
        <end position="178"/>
    </location>
</feature>
<feature type="compositionally biased region" description="Low complexity" evidence="1">
    <location>
        <begin position="460"/>
        <end position="477"/>
    </location>
</feature>
<feature type="compositionally biased region" description="Gly residues" evidence="1">
    <location>
        <begin position="218"/>
        <end position="233"/>
    </location>
</feature>
<feature type="compositionally biased region" description="Basic and acidic residues" evidence="1">
    <location>
        <begin position="11"/>
        <end position="26"/>
    </location>
</feature>
<feature type="compositionally biased region" description="Basic and acidic residues" evidence="1">
    <location>
        <begin position="649"/>
        <end position="665"/>
    </location>
</feature>
<organism evidence="2">
    <name type="scientific">uncultured Blastococcus sp</name>
    <dbReference type="NCBI Taxonomy" id="217144"/>
    <lineage>
        <taxon>Bacteria</taxon>
        <taxon>Bacillati</taxon>
        <taxon>Actinomycetota</taxon>
        <taxon>Actinomycetes</taxon>
        <taxon>Geodermatophilales</taxon>
        <taxon>Geodermatophilaceae</taxon>
        <taxon>Blastococcus</taxon>
        <taxon>environmental samples</taxon>
    </lineage>
</organism>
<feature type="compositionally biased region" description="Basic residues" evidence="1">
    <location>
        <begin position="518"/>
        <end position="535"/>
    </location>
</feature>
<feature type="compositionally biased region" description="Basic and acidic residues" evidence="1">
    <location>
        <begin position="70"/>
        <end position="89"/>
    </location>
</feature>
<feature type="compositionally biased region" description="Basic and acidic residues" evidence="1">
    <location>
        <begin position="134"/>
        <end position="154"/>
    </location>
</feature>
<feature type="compositionally biased region" description="Low complexity" evidence="1">
    <location>
        <begin position="415"/>
        <end position="434"/>
    </location>
</feature>
<dbReference type="EMBL" id="CADCTI010000061">
    <property type="protein sequence ID" value="CAA9222320.1"/>
    <property type="molecule type" value="Genomic_DNA"/>
</dbReference>
<protein>
    <submittedName>
        <fullName evidence="2">Uncharacterized protein</fullName>
    </submittedName>
</protein>
<feature type="compositionally biased region" description="Basic residues" evidence="1">
    <location>
        <begin position="559"/>
        <end position="578"/>
    </location>
</feature>
<gene>
    <name evidence="2" type="ORF">AVDCRST_MAG57-664</name>
</gene>
<proteinExistence type="predicted"/>
<feature type="compositionally biased region" description="Basic and acidic residues" evidence="1">
    <location>
        <begin position="450"/>
        <end position="459"/>
    </location>
</feature>
<feature type="compositionally biased region" description="Gly residues" evidence="1">
    <location>
        <begin position="781"/>
        <end position="796"/>
    </location>
</feature>
<feature type="region of interest" description="Disordered" evidence="1">
    <location>
        <begin position="1"/>
        <end position="796"/>
    </location>
</feature>